<dbReference type="GO" id="GO:0047475">
    <property type="term" value="F:phenylacetate-CoA ligase activity"/>
    <property type="evidence" value="ECO:0007669"/>
    <property type="project" value="UniProtKB-EC"/>
</dbReference>
<dbReference type="Proteomes" id="UP000068196">
    <property type="component" value="Chromosome"/>
</dbReference>
<dbReference type="CDD" id="cd05913">
    <property type="entry name" value="PaaK"/>
    <property type="match status" value="1"/>
</dbReference>
<comment type="similarity">
    <text evidence="5">Belongs to the phenylacetyl-CoA ligase family.</text>
</comment>
<reference evidence="12" key="2">
    <citation type="journal article" date="2016" name="Int. J. Syst. Evol. Microbiol.">
        <title>Caldimicrobium thiodismutans sp. nov., a sulfur-disproportionating bacterium isolated from a hot spring.</title>
        <authorList>
            <person name="Kojima H."/>
            <person name="Umezawa K."/>
            <person name="Fukui M."/>
        </authorList>
    </citation>
    <scope>NUCLEOTIDE SEQUENCE [LARGE SCALE GENOMIC DNA]</scope>
    <source>
        <strain evidence="12">TF1</strain>
    </source>
</reference>
<dbReference type="STRING" id="1653476.THC_1464"/>
<evidence type="ECO:0000256" key="7">
    <source>
        <dbReference type="ARBA" id="ARBA00068695"/>
    </source>
</evidence>
<gene>
    <name evidence="11" type="ORF">THC_1464</name>
</gene>
<evidence type="ECO:0000313" key="12">
    <source>
        <dbReference type="Proteomes" id="UP000068196"/>
    </source>
</evidence>
<dbReference type="InterPro" id="IPR000873">
    <property type="entry name" value="AMP-dep_synth/lig_dom"/>
</dbReference>
<dbReference type="OrthoDB" id="580775at2"/>
<evidence type="ECO:0000256" key="5">
    <source>
        <dbReference type="ARBA" id="ARBA00061566"/>
    </source>
</evidence>
<dbReference type="Gene3D" id="3.40.50.12780">
    <property type="entry name" value="N-terminal domain of ligase-like"/>
    <property type="match status" value="1"/>
</dbReference>
<reference evidence="11 12" key="1">
    <citation type="journal article" date="2016" name="Int. J. Syst. Evol. Microbiol.">
        <title>Caldimicrobium thiodismutans sp. nov., a sulfur-disproportionating bacterium isolated from a hot spring, and emended description of the genus Caldimicrobium.</title>
        <authorList>
            <person name="Kojima H."/>
            <person name="Umezawa K."/>
            <person name="Fukui M."/>
        </authorList>
    </citation>
    <scope>NUCLEOTIDE SEQUENCE [LARGE SCALE GENOMIC DNA]</scope>
    <source>
        <strain evidence="11 12">TF1</strain>
    </source>
</reference>
<dbReference type="InterPro" id="IPR042099">
    <property type="entry name" value="ANL_N_sf"/>
</dbReference>
<dbReference type="GO" id="GO:0000166">
    <property type="term" value="F:nucleotide binding"/>
    <property type="evidence" value="ECO:0007669"/>
    <property type="project" value="UniProtKB-KW"/>
</dbReference>
<dbReference type="PATRIC" id="fig|1653476.3.peg.1519"/>
<dbReference type="FunFam" id="3.40.50.12780:FF:000016">
    <property type="entry name" value="Phenylacetate-coenzyme A ligase"/>
    <property type="match status" value="1"/>
</dbReference>
<dbReference type="InterPro" id="IPR011880">
    <property type="entry name" value="PA_CoA_ligase"/>
</dbReference>
<dbReference type="Pfam" id="PF14535">
    <property type="entry name" value="AMP-binding_C_2"/>
    <property type="match status" value="1"/>
</dbReference>
<dbReference type="SUPFAM" id="SSF56801">
    <property type="entry name" value="Acetyl-CoA synthetase-like"/>
    <property type="match status" value="1"/>
</dbReference>
<accession>A0A0U5BYG3</accession>
<organism evidence="11 12">
    <name type="scientific">Caldimicrobium thiodismutans</name>
    <dbReference type="NCBI Taxonomy" id="1653476"/>
    <lineage>
        <taxon>Bacteria</taxon>
        <taxon>Pseudomonadati</taxon>
        <taxon>Thermodesulfobacteriota</taxon>
        <taxon>Thermodesulfobacteria</taxon>
        <taxon>Thermodesulfobacteriales</taxon>
        <taxon>Thermodesulfobacteriaceae</taxon>
        <taxon>Caldimicrobium</taxon>
    </lineage>
</organism>
<keyword evidence="12" id="KW-1185">Reference proteome</keyword>
<comment type="pathway">
    <text evidence="4">Aromatic compound metabolism; phenylacetate degradation.</text>
</comment>
<evidence type="ECO:0000256" key="1">
    <source>
        <dbReference type="ARBA" id="ARBA00011245"/>
    </source>
</evidence>
<evidence type="ECO:0000259" key="9">
    <source>
        <dbReference type="Pfam" id="PF00501"/>
    </source>
</evidence>
<feature type="domain" description="AMP-dependent synthetase/ligase" evidence="9">
    <location>
        <begin position="68"/>
        <end position="275"/>
    </location>
</feature>
<dbReference type="Pfam" id="PF00501">
    <property type="entry name" value="AMP-binding"/>
    <property type="match status" value="1"/>
</dbReference>
<dbReference type="EC" id="6.2.1.30" evidence="6"/>
<dbReference type="GO" id="GO:0010124">
    <property type="term" value="P:phenylacetate catabolic process"/>
    <property type="evidence" value="ECO:0007669"/>
    <property type="project" value="InterPro"/>
</dbReference>
<dbReference type="EMBL" id="AP014945">
    <property type="protein sequence ID" value="BAU23829.1"/>
    <property type="molecule type" value="Genomic_DNA"/>
</dbReference>
<dbReference type="PANTHER" id="PTHR43845:SF1">
    <property type="entry name" value="BLR5969 PROTEIN"/>
    <property type="match status" value="1"/>
</dbReference>
<comment type="subunit">
    <text evidence="1">Monomer.</text>
</comment>
<dbReference type="PANTHER" id="PTHR43845">
    <property type="entry name" value="BLR5969 PROTEIN"/>
    <property type="match status" value="1"/>
</dbReference>
<feature type="domain" description="AMP-dependent ligase C-terminal" evidence="10">
    <location>
        <begin position="324"/>
        <end position="420"/>
    </location>
</feature>
<keyword evidence="3" id="KW-0547">Nucleotide-binding</keyword>
<evidence type="ECO:0000313" key="11">
    <source>
        <dbReference type="EMBL" id="BAU23829.1"/>
    </source>
</evidence>
<evidence type="ECO:0000256" key="3">
    <source>
        <dbReference type="ARBA" id="ARBA00022741"/>
    </source>
</evidence>
<dbReference type="AlphaFoldDB" id="A0A0U5BYG3"/>
<evidence type="ECO:0000256" key="8">
    <source>
        <dbReference type="ARBA" id="ARBA00075111"/>
    </source>
</evidence>
<sequence length="420" mass="47800">MPEDLKILQLERLQAILNRVYKEVPFYRHLFDKFNFNPEDLSELEHLKKAPFTTKEDLRENYPYNMFAVPLREVVRILATSGTTGEPIVVGYTRNDLATLTEISSLALKNLGISKEDVLQITFHPGLFSSAFGIQSGAEKIGASVIPVHFEDPRKQLKILQDYRSTVLICSPSYALWLSEVLPQTGINPNSLMLKKIILCGEPFTEAQRNRLEETFKADVYNLYSITEVFGPGLAYECKEKKGLHFQEKHFLIEVINPETLDSVAPGEVGELVITTLTKEAFPLIRYRTGDLLSIQVDPCPCESPYIYTSPILGRRDDLIIVRGIKFHPAQVDRIMSELLGDLPPYQIHLLRIEGLEEVLIYLALGEKLFSDSFLAQEELRKKLEEKLLLEINLPIKVKFASLSSFEKGEGKYPKVIDKR</sequence>
<dbReference type="InterPro" id="IPR028154">
    <property type="entry name" value="AMP-dep_Lig_C"/>
</dbReference>
<evidence type="ECO:0000256" key="6">
    <source>
        <dbReference type="ARBA" id="ARBA00066629"/>
    </source>
</evidence>
<keyword evidence="2 11" id="KW-0436">Ligase</keyword>
<dbReference type="Gene3D" id="3.30.300.30">
    <property type="match status" value="1"/>
</dbReference>
<dbReference type="InterPro" id="IPR045851">
    <property type="entry name" value="AMP-bd_C_sf"/>
</dbReference>
<dbReference type="RefSeq" id="WP_068515453.1">
    <property type="nucleotide sequence ID" value="NZ_AP014945.1"/>
</dbReference>
<proteinExistence type="inferred from homology"/>
<protein>
    <recommendedName>
        <fullName evidence="7">Phenylacetate-coenzyme A ligase</fullName>
        <ecNumber evidence="6">6.2.1.30</ecNumber>
    </recommendedName>
    <alternativeName>
        <fullName evidence="8">Phenylacetyl-CoA ligase</fullName>
    </alternativeName>
</protein>
<dbReference type="KEGG" id="cthi:THC_1464"/>
<name>A0A0U5BYG3_9BACT</name>
<evidence type="ECO:0000256" key="2">
    <source>
        <dbReference type="ARBA" id="ARBA00022598"/>
    </source>
</evidence>
<evidence type="ECO:0000259" key="10">
    <source>
        <dbReference type="Pfam" id="PF14535"/>
    </source>
</evidence>
<evidence type="ECO:0000256" key="4">
    <source>
        <dbReference type="ARBA" id="ARBA00060591"/>
    </source>
</evidence>